<feature type="transmembrane region" description="Helical" evidence="5">
    <location>
        <begin position="119"/>
        <end position="135"/>
    </location>
</feature>
<organism evidence="6">
    <name type="scientific">marine metagenome</name>
    <dbReference type="NCBI Taxonomy" id="408172"/>
    <lineage>
        <taxon>unclassified sequences</taxon>
        <taxon>metagenomes</taxon>
        <taxon>ecological metagenomes</taxon>
    </lineage>
</organism>
<name>A0A382FRM4_9ZZZZ</name>
<dbReference type="EMBL" id="UINC01051269">
    <property type="protein sequence ID" value="SVB65215.1"/>
    <property type="molecule type" value="Genomic_DNA"/>
</dbReference>
<dbReference type="GO" id="GO:1905039">
    <property type="term" value="P:carboxylic acid transmembrane transport"/>
    <property type="evidence" value="ECO:0007669"/>
    <property type="project" value="UniProtKB-ARBA"/>
</dbReference>
<reference evidence="6" key="1">
    <citation type="submission" date="2018-05" db="EMBL/GenBank/DDBJ databases">
        <authorList>
            <person name="Lanie J.A."/>
            <person name="Ng W.-L."/>
            <person name="Kazmierczak K.M."/>
            <person name="Andrzejewski T.M."/>
            <person name="Davidsen T.M."/>
            <person name="Wayne K.J."/>
            <person name="Tettelin H."/>
            <person name="Glass J.I."/>
            <person name="Rusch D."/>
            <person name="Podicherti R."/>
            <person name="Tsui H.-C.T."/>
            <person name="Winkler M.E."/>
        </authorList>
    </citation>
    <scope>NUCLEOTIDE SEQUENCE</scope>
</reference>
<evidence type="ECO:0000256" key="1">
    <source>
        <dbReference type="ARBA" id="ARBA00004141"/>
    </source>
</evidence>
<dbReference type="GO" id="GO:0005886">
    <property type="term" value="C:plasma membrane"/>
    <property type="evidence" value="ECO:0007669"/>
    <property type="project" value="TreeGrafter"/>
</dbReference>
<gene>
    <name evidence="6" type="ORF">METZ01_LOCUS218069</name>
</gene>
<keyword evidence="2 5" id="KW-0812">Transmembrane</keyword>
<dbReference type="PANTHER" id="PTHR10283">
    <property type="entry name" value="SOLUTE CARRIER FAMILY 13 MEMBER"/>
    <property type="match status" value="1"/>
</dbReference>
<evidence type="ECO:0000256" key="2">
    <source>
        <dbReference type="ARBA" id="ARBA00022692"/>
    </source>
</evidence>
<feature type="transmembrane region" description="Helical" evidence="5">
    <location>
        <begin position="289"/>
        <end position="311"/>
    </location>
</feature>
<keyword evidence="3 5" id="KW-1133">Transmembrane helix</keyword>
<dbReference type="Pfam" id="PF00939">
    <property type="entry name" value="Na_sulph_symp"/>
    <property type="match status" value="1"/>
</dbReference>
<evidence type="ECO:0000256" key="3">
    <source>
        <dbReference type="ARBA" id="ARBA00022989"/>
    </source>
</evidence>
<sequence>MLPIAMTLIRFTSEDHTKVRNLSALLLFAIAYGALIGSIGTPSGGGRNVIMLNYLQDYNLSISYLNWMVWAYPLVLFQIPIVSWLLFKSFTPEYKILDSGVRKLVIQVAKSDAMTGRNTIAVVIFFLIFLGWIFFSESVGLGTIALTGVLLYLVGGFIRWEDLNRNTHWGVILLFGSTISLGSNIKDTGAAEWLASQLIQGGGSVMEMFPFIADTIVVMITVLLANVLSSSATVAVLGPITMNLTADTIHMGMVTAIASAFGYFTAVAAPACTIIYSSGMVNAKDFLKIGWKVGVVSIVLLVLYANTYWLIIN</sequence>
<protein>
    <recommendedName>
        <fullName evidence="7">Citrate transporter-like domain-containing protein</fullName>
    </recommendedName>
</protein>
<feature type="transmembrane region" description="Helical" evidence="5">
    <location>
        <begin position="249"/>
        <end position="277"/>
    </location>
</feature>
<evidence type="ECO:0000256" key="5">
    <source>
        <dbReference type="SAM" id="Phobius"/>
    </source>
</evidence>
<proteinExistence type="predicted"/>
<accession>A0A382FRM4</accession>
<evidence type="ECO:0008006" key="7">
    <source>
        <dbReference type="Google" id="ProtNLM"/>
    </source>
</evidence>
<feature type="transmembrane region" description="Helical" evidence="5">
    <location>
        <begin position="216"/>
        <end position="237"/>
    </location>
</feature>
<dbReference type="GO" id="GO:0008514">
    <property type="term" value="F:organic anion transmembrane transporter activity"/>
    <property type="evidence" value="ECO:0007669"/>
    <property type="project" value="UniProtKB-ARBA"/>
</dbReference>
<dbReference type="InterPro" id="IPR001898">
    <property type="entry name" value="SLC13A/DASS"/>
</dbReference>
<evidence type="ECO:0000256" key="4">
    <source>
        <dbReference type="ARBA" id="ARBA00023136"/>
    </source>
</evidence>
<keyword evidence="4 5" id="KW-0472">Membrane</keyword>
<dbReference type="PANTHER" id="PTHR10283:SF82">
    <property type="entry name" value="SOLUTE CARRIER FAMILY 13 MEMBER 2"/>
    <property type="match status" value="1"/>
</dbReference>
<evidence type="ECO:0000313" key="6">
    <source>
        <dbReference type="EMBL" id="SVB65215.1"/>
    </source>
</evidence>
<feature type="transmembrane region" description="Helical" evidence="5">
    <location>
        <begin position="21"/>
        <end position="44"/>
    </location>
</feature>
<feature type="transmembrane region" description="Helical" evidence="5">
    <location>
        <begin position="141"/>
        <end position="160"/>
    </location>
</feature>
<comment type="subcellular location">
    <subcellularLocation>
        <location evidence="1">Membrane</location>
        <topology evidence="1">Multi-pass membrane protein</topology>
    </subcellularLocation>
</comment>
<dbReference type="AlphaFoldDB" id="A0A382FRM4"/>
<feature type="transmembrane region" description="Helical" evidence="5">
    <location>
        <begin position="64"/>
        <end position="87"/>
    </location>
</feature>